<dbReference type="AlphaFoldDB" id="A0A0B6YNB9"/>
<name>A0A0B6YNB9_9EUPU</name>
<feature type="non-terminal residue" evidence="2">
    <location>
        <position position="69"/>
    </location>
</feature>
<reference evidence="2" key="1">
    <citation type="submission" date="2014-12" db="EMBL/GenBank/DDBJ databases">
        <title>Insight into the proteome of Arion vulgaris.</title>
        <authorList>
            <person name="Aradska J."/>
            <person name="Bulat T."/>
            <person name="Smidak R."/>
            <person name="Sarate P."/>
            <person name="Gangsoo J."/>
            <person name="Sialana F."/>
            <person name="Bilban M."/>
            <person name="Lubec G."/>
        </authorList>
    </citation>
    <scope>NUCLEOTIDE SEQUENCE</scope>
    <source>
        <tissue evidence="2">Skin</tissue>
    </source>
</reference>
<organism evidence="2">
    <name type="scientific">Arion vulgaris</name>
    <dbReference type="NCBI Taxonomy" id="1028688"/>
    <lineage>
        <taxon>Eukaryota</taxon>
        <taxon>Metazoa</taxon>
        <taxon>Spiralia</taxon>
        <taxon>Lophotrochozoa</taxon>
        <taxon>Mollusca</taxon>
        <taxon>Gastropoda</taxon>
        <taxon>Heterobranchia</taxon>
        <taxon>Euthyneura</taxon>
        <taxon>Panpulmonata</taxon>
        <taxon>Eupulmonata</taxon>
        <taxon>Stylommatophora</taxon>
        <taxon>Helicina</taxon>
        <taxon>Arionoidea</taxon>
        <taxon>Arionidae</taxon>
        <taxon>Arion</taxon>
    </lineage>
</organism>
<gene>
    <name evidence="2" type="primary">ORF30775</name>
</gene>
<protein>
    <submittedName>
        <fullName evidence="2">Uncharacterized protein</fullName>
    </submittedName>
</protein>
<evidence type="ECO:0000313" key="2">
    <source>
        <dbReference type="EMBL" id="CEK57667.1"/>
    </source>
</evidence>
<accession>A0A0B6YNB9</accession>
<sequence>MTFSDVEDDDKLSADGGRNNERQVSRNRHSLRNDTFNSTGLNGDARGAPERHVNRNNNTDSLSQERVRK</sequence>
<feature type="region of interest" description="Disordered" evidence="1">
    <location>
        <begin position="1"/>
        <end position="69"/>
    </location>
</feature>
<evidence type="ECO:0000256" key="1">
    <source>
        <dbReference type="SAM" id="MobiDB-lite"/>
    </source>
</evidence>
<feature type="compositionally biased region" description="Acidic residues" evidence="1">
    <location>
        <begin position="1"/>
        <end position="10"/>
    </location>
</feature>
<dbReference type="EMBL" id="HACG01010802">
    <property type="protein sequence ID" value="CEK57667.1"/>
    <property type="molecule type" value="Transcribed_RNA"/>
</dbReference>
<proteinExistence type="predicted"/>